<dbReference type="SUPFAM" id="SSF56731">
    <property type="entry name" value="DNA primase core"/>
    <property type="match status" value="1"/>
</dbReference>
<sequence length="870" mass="98870">MDFNELKNKVDLIAYLSRDGYKKDPKKSSSRQFVFNGPYGDKLLVLKHSKSGDLIYKNLHDDNDYGNIINLVANRIEGFVNTSRKTSADFAKAADVLKEFLNIPKEDKIILDKINHRKAAVFKYENYNPQTLHDTSYLESRGITKKILDDELLKGTIINCQRYSYKSKSNYGSLMTGFPCTKEGQMVGLDMRDPEEKLFAAGSKKAESFWSSHYQSHHKNVVVGESPIDLISYQQIKGGKDNFLLSTNGTISYQQINMIVDMIQKGTFKRLISSFDNDFAGYTFDLKLIRGLIGEDKVKLITARKDYLEAQIKLKGLTAQKYEITSILELKALVNKLIASYQLEPIYILDKAPGKDWNELIDTSKKKSLNPNNPKKMNTIENNKKQDPKKEDAIERSTPNTLNDYKYDPKDIAGELIHFGWSNYKHEEGGEKSYFLQIKDHHSQKERTLWAKDFSRNIEENNIHKGDFIKITYQGFENVEVKVKQKGKDGNLSYKSIPAKRKTYDVQTIDKKDYISKQQAYHKGIEKKKQQTSSKMKGEESALTSKEKEEKVVLAPKAIEVSNRIPKQIQGVNLSKEDQERLADGETILLKNMVTNNGIMDGSVELKPNKDGVLSPSIAYARPSEVIIKDKILKYKLSKEEKQHLENGKVLGPLELDKDFKAYLQVDKAQNRVVIKTEKEIGVPKTIGGYALSYGDKNRLANGEKMLPRVFKGKHGYFMANVNITKDKTGLEYSNIVALSNQEAIQMMDSINSKTYSNELILENIVGVTKDMKTQGKSQESNKEQVLRSSENTEKTKLKIDVALSEKLKDRIKNNDSQGVGEILSKGFNPTEEHQDLIKTLSKEGVVISDEIKTRITTKLSTEKNQSINI</sequence>
<feature type="region of interest" description="Disordered" evidence="1">
    <location>
        <begin position="773"/>
        <end position="792"/>
    </location>
</feature>
<dbReference type="Pfam" id="PF13155">
    <property type="entry name" value="Toprim_2"/>
    <property type="match status" value="1"/>
</dbReference>
<dbReference type="Pfam" id="PF13101">
    <property type="entry name" value="DUF3945"/>
    <property type="match status" value="1"/>
</dbReference>
<evidence type="ECO:0000256" key="1">
    <source>
        <dbReference type="SAM" id="MobiDB-lite"/>
    </source>
</evidence>
<proteinExistence type="predicted"/>
<dbReference type="Proteomes" id="UP001209229">
    <property type="component" value="Unassembled WGS sequence"/>
</dbReference>
<evidence type="ECO:0000259" key="2">
    <source>
        <dbReference type="Pfam" id="PF13101"/>
    </source>
</evidence>
<dbReference type="EMBL" id="JAPDPJ010000051">
    <property type="protein sequence ID" value="MCW3788362.1"/>
    <property type="molecule type" value="Genomic_DNA"/>
</dbReference>
<dbReference type="InterPro" id="IPR025222">
    <property type="entry name" value="DUF3945"/>
</dbReference>
<feature type="compositionally biased region" description="Basic and acidic residues" evidence="1">
    <location>
        <begin position="382"/>
        <end position="395"/>
    </location>
</feature>
<reference evidence="3" key="1">
    <citation type="submission" date="2022-10" db="EMBL/GenBank/DDBJ databases">
        <authorList>
            <person name="Yu W.X."/>
        </authorList>
    </citation>
    <scope>NUCLEOTIDE SEQUENCE</scope>
    <source>
        <strain evidence="3">AAT</strain>
    </source>
</reference>
<dbReference type="Gene3D" id="3.40.1360.10">
    <property type="match status" value="1"/>
</dbReference>
<organism evidence="3 4">
    <name type="scientific">Plebeiibacterium sediminum</name>
    <dbReference type="NCBI Taxonomy" id="2992112"/>
    <lineage>
        <taxon>Bacteria</taxon>
        <taxon>Pseudomonadati</taxon>
        <taxon>Bacteroidota</taxon>
        <taxon>Bacteroidia</taxon>
        <taxon>Marinilabiliales</taxon>
        <taxon>Marinilabiliaceae</taxon>
        <taxon>Plebeiibacterium</taxon>
    </lineage>
</organism>
<evidence type="ECO:0000313" key="4">
    <source>
        <dbReference type="Proteomes" id="UP001209229"/>
    </source>
</evidence>
<evidence type="ECO:0000313" key="3">
    <source>
        <dbReference type="EMBL" id="MCW3788362.1"/>
    </source>
</evidence>
<accession>A0AAE3M7C4</accession>
<dbReference type="RefSeq" id="WP_301191921.1">
    <property type="nucleotide sequence ID" value="NZ_JAPDPJ010000051.1"/>
</dbReference>
<feature type="domain" description="DUF3945" evidence="2">
    <location>
        <begin position="566"/>
        <end position="598"/>
    </location>
</feature>
<gene>
    <name evidence="3" type="ORF">OM075_17980</name>
</gene>
<keyword evidence="4" id="KW-1185">Reference proteome</keyword>
<feature type="region of interest" description="Disordered" evidence="1">
    <location>
        <begin position="363"/>
        <end position="401"/>
    </location>
</feature>
<protein>
    <submittedName>
        <fullName evidence="3">DUF3945 domain-containing protein</fullName>
    </submittedName>
</protein>
<dbReference type="AlphaFoldDB" id="A0AAE3M7C4"/>
<comment type="caution">
    <text evidence="3">The sequence shown here is derived from an EMBL/GenBank/DDBJ whole genome shotgun (WGS) entry which is preliminary data.</text>
</comment>
<name>A0AAE3M7C4_9BACT</name>